<dbReference type="GO" id="GO:0005524">
    <property type="term" value="F:ATP binding"/>
    <property type="evidence" value="ECO:0007669"/>
    <property type="project" value="UniProtKB-KW"/>
</dbReference>
<feature type="domain" description="Methionyl/Leucyl tRNA synthetase" evidence="12">
    <location>
        <begin position="125"/>
        <end position="257"/>
    </location>
</feature>
<reference evidence="14 15" key="1">
    <citation type="submission" date="2020-12" db="EMBL/GenBank/DDBJ databases">
        <title>Concerted genomic and epigenomic changes stabilize Arabidopsis allopolyploids.</title>
        <authorList>
            <person name="Chen Z."/>
        </authorList>
    </citation>
    <scope>NUCLEOTIDE SEQUENCE [LARGE SCALE GENOMIC DNA]</scope>
    <source>
        <strain evidence="14">Allo738</strain>
        <tissue evidence="14">Leaf</tissue>
    </source>
</reference>
<evidence type="ECO:0000259" key="11">
    <source>
        <dbReference type="Pfam" id="PF08264"/>
    </source>
</evidence>
<dbReference type="CDD" id="cd07958">
    <property type="entry name" value="Anticodon_Ia_Leu_BEm"/>
    <property type="match status" value="1"/>
</dbReference>
<keyword evidence="6 9" id="KW-0648">Protein biosynthesis</keyword>
<evidence type="ECO:0000256" key="7">
    <source>
        <dbReference type="ARBA" id="ARBA00023146"/>
    </source>
</evidence>
<feature type="domain" description="Methionyl/Valyl/Leucyl/Isoleucyl-tRNA synthetase anticodon-binding" evidence="11">
    <location>
        <begin position="817"/>
        <end position="926"/>
    </location>
</feature>
<dbReference type="AlphaFoldDB" id="A0A8T1Z503"/>
<dbReference type="InterPro" id="IPR025709">
    <property type="entry name" value="Leu_tRNA-synth_edit"/>
</dbReference>
<evidence type="ECO:0000256" key="4">
    <source>
        <dbReference type="ARBA" id="ARBA00022741"/>
    </source>
</evidence>
<dbReference type="GO" id="GO:0004823">
    <property type="term" value="F:leucine-tRNA ligase activity"/>
    <property type="evidence" value="ECO:0007669"/>
    <property type="project" value="UniProtKB-EC"/>
</dbReference>
<dbReference type="NCBIfam" id="TIGR00396">
    <property type="entry name" value="leuS_bact"/>
    <property type="match status" value="1"/>
</dbReference>
<proteinExistence type="inferred from homology"/>
<dbReference type="EMBL" id="JAEFBK010000011">
    <property type="protein sequence ID" value="KAG7552949.1"/>
    <property type="molecule type" value="Genomic_DNA"/>
</dbReference>
<dbReference type="GO" id="GO:0005739">
    <property type="term" value="C:mitochondrion"/>
    <property type="evidence" value="ECO:0007669"/>
    <property type="project" value="UniProtKB-ARBA"/>
</dbReference>
<comment type="similarity">
    <text evidence="1 9">Belongs to the class-I aminoacyl-tRNA synthetase family.</text>
</comment>
<accession>A0A8T1Z503</accession>
<feature type="domain" description="Aminoacyl-tRNA synthetase class Ia" evidence="10">
    <location>
        <begin position="733"/>
        <end position="760"/>
    </location>
</feature>
<protein>
    <recommendedName>
        <fullName evidence="2">leucine--tRNA ligase</fullName>
        <ecNumber evidence="2">6.1.1.4</ecNumber>
    </recommendedName>
</protein>
<dbReference type="GO" id="GO:0002161">
    <property type="term" value="F:aminoacyl-tRNA deacylase activity"/>
    <property type="evidence" value="ECO:0007669"/>
    <property type="project" value="InterPro"/>
</dbReference>
<evidence type="ECO:0000256" key="9">
    <source>
        <dbReference type="RuleBase" id="RU363035"/>
    </source>
</evidence>
<dbReference type="FunFam" id="1.10.730.10:FF:000011">
    <property type="entry name" value="Leucine--tRNA ligase chloroplastic/mitochondrial"/>
    <property type="match status" value="1"/>
</dbReference>
<evidence type="ECO:0000256" key="1">
    <source>
        <dbReference type="ARBA" id="ARBA00005594"/>
    </source>
</evidence>
<dbReference type="InterPro" id="IPR002302">
    <property type="entry name" value="Leu-tRNA-ligase"/>
</dbReference>
<gene>
    <name evidence="14" type="ORF">ISN45_Aa06g035200</name>
</gene>
<keyword evidence="15" id="KW-1185">Reference proteome</keyword>
<keyword evidence="3 9" id="KW-0436">Ligase</keyword>
<evidence type="ECO:0000313" key="14">
    <source>
        <dbReference type="EMBL" id="KAG7552949.1"/>
    </source>
</evidence>
<dbReference type="GO" id="GO:0006429">
    <property type="term" value="P:leucyl-tRNA aminoacylation"/>
    <property type="evidence" value="ECO:0007669"/>
    <property type="project" value="InterPro"/>
</dbReference>
<dbReference type="InterPro" id="IPR001412">
    <property type="entry name" value="aa-tRNA-synth_I_CS"/>
</dbReference>
<dbReference type="InterPro" id="IPR002300">
    <property type="entry name" value="aa-tRNA-synth_Ia"/>
</dbReference>
<evidence type="ECO:0000256" key="8">
    <source>
        <dbReference type="ARBA" id="ARBA00047469"/>
    </source>
</evidence>
<evidence type="ECO:0000256" key="3">
    <source>
        <dbReference type="ARBA" id="ARBA00022598"/>
    </source>
</evidence>
<dbReference type="PANTHER" id="PTHR43740:SF2">
    <property type="entry name" value="LEUCINE--TRNA LIGASE, MITOCHONDRIAL"/>
    <property type="match status" value="1"/>
</dbReference>
<dbReference type="InterPro" id="IPR015413">
    <property type="entry name" value="Methionyl/Leucyl_tRNA_Synth"/>
</dbReference>
<feature type="domain" description="Aminoacyl-tRNA synthetase class Ia" evidence="10">
    <location>
        <begin position="514"/>
        <end position="674"/>
    </location>
</feature>
<comment type="caution">
    <text evidence="14">The sequence shown here is derived from an EMBL/GenBank/DDBJ whole genome shotgun (WGS) entry which is preliminary data.</text>
</comment>
<keyword evidence="7 9" id="KW-0030">Aminoacyl-tRNA synthetase</keyword>
<organism evidence="14 15">
    <name type="scientific">Arabidopsis thaliana x Arabidopsis arenosa</name>
    <dbReference type="NCBI Taxonomy" id="1240361"/>
    <lineage>
        <taxon>Eukaryota</taxon>
        <taxon>Viridiplantae</taxon>
        <taxon>Streptophyta</taxon>
        <taxon>Embryophyta</taxon>
        <taxon>Tracheophyta</taxon>
        <taxon>Spermatophyta</taxon>
        <taxon>Magnoliopsida</taxon>
        <taxon>eudicotyledons</taxon>
        <taxon>Gunneridae</taxon>
        <taxon>Pentapetalae</taxon>
        <taxon>rosids</taxon>
        <taxon>malvids</taxon>
        <taxon>Brassicales</taxon>
        <taxon>Brassicaceae</taxon>
        <taxon>Camelineae</taxon>
        <taxon>Arabidopsis</taxon>
    </lineage>
</organism>
<sequence length="976" mass="111448">MSSHQILQFRSDPFVLSHCCRHTHLTSSLTLQSPLKQPLSGLRFRWRRSNHGGVRSSTTEAQSNNGNRKEEALVLETATTTIELKRVYPFHEIEPKWQRYWEDNRTFRTPDDVDTSKPKFYVLDMFPYPSGAGLHVGHPLGYTATDILARLRRMQGYNVLHPMGWDAFGLPAEQYAIETGTHPKTTTLKNIDRFRLQLKSLGFSYDWDRELSTTEPDYYKWTQWIFLQLYKRGLAYQAEVPVNWCPALGTVLANEEVVDGVSERGGHPVIRKPMRQWMLKITAYADRLLEDLDELEWPESIKEMQRNWIGRSEGAELNFSILDGEGRETDKKITVYTTRPDTLFGATYMVVAPEHHLLSYFVTAEQKQQVEEYKDFASRKSDLERTELQKDKTGVFTGCYAKNPANGDAIPIWVADYVLASYGTGAIMAVPAHDTRDNEFALKYNIPVKWVVKNEANSSADAKQVYPGLGIIENSSSSETGLDINQLSSKEAGLEVIEWAERTGNGKKKVNYKLRDWLFARQRYWGEPIPILILDESGETIAVSESELPLTLPELNDFTPTGTGEPPLSKAVSWVNTVDPSTRKPAKRETSTMPQWAGSCWYYLRFMDPKNPEALVDKEKEKYWSPVDVYVGGAEHAVLHLLYSRFWHKVLYDIGVVSTKEPFKCVINQGIILGEVQYTAWKDQEGNFVSADTEERLNEHQQVTIPEEKVMKSGDHFVLKEDPSIRLIPRVYKMSKSRGNVVNPDDVVLEYGADSLRLYEMFMGPFRDSKTWNTSGIEGVHRFLARTWRLVIGLPQSDGSFKDGTIVTDDEPTLEQLRTLHKCIAKVTEEIESTRFNTGISGMMEFVNAAYKWNNQPRRIIEPFVLLLSPYAPHMAEELWSRLGHPNSLAYESFPKANPDYLKNTTIVLPVQINGKTRGTIEVEEKCSEDDAFVLASQDEKLRKYLDGQSIKKRIYVPGKILNVILDRTNVKVATK</sequence>
<dbReference type="Proteomes" id="UP000694240">
    <property type="component" value="Chromosome 11"/>
</dbReference>
<dbReference type="FunFam" id="1.10.730.10:FF:000012">
    <property type="entry name" value="Leucine--tRNA ligase"/>
    <property type="match status" value="1"/>
</dbReference>
<dbReference type="CDD" id="cd00812">
    <property type="entry name" value="LeuRS_core"/>
    <property type="match status" value="1"/>
</dbReference>
<keyword evidence="4 9" id="KW-0547">Nucleotide-binding</keyword>
<name>A0A8T1Z503_9BRAS</name>
<dbReference type="Pfam" id="PF09334">
    <property type="entry name" value="tRNA-synt_1g"/>
    <property type="match status" value="1"/>
</dbReference>
<evidence type="ECO:0000313" key="15">
    <source>
        <dbReference type="Proteomes" id="UP000694240"/>
    </source>
</evidence>
<dbReference type="HAMAP" id="MF_00049_B">
    <property type="entry name" value="Leu_tRNA_synth_B"/>
    <property type="match status" value="1"/>
</dbReference>
<evidence type="ECO:0000256" key="5">
    <source>
        <dbReference type="ARBA" id="ARBA00022840"/>
    </source>
</evidence>
<comment type="catalytic activity">
    <reaction evidence="8">
        <text>tRNA(Leu) + L-leucine + ATP = L-leucyl-tRNA(Leu) + AMP + diphosphate</text>
        <dbReference type="Rhea" id="RHEA:11688"/>
        <dbReference type="Rhea" id="RHEA-COMP:9613"/>
        <dbReference type="Rhea" id="RHEA-COMP:9622"/>
        <dbReference type="ChEBI" id="CHEBI:30616"/>
        <dbReference type="ChEBI" id="CHEBI:33019"/>
        <dbReference type="ChEBI" id="CHEBI:57427"/>
        <dbReference type="ChEBI" id="CHEBI:78442"/>
        <dbReference type="ChEBI" id="CHEBI:78494"/>
        <dbReference type="ChEBI" id="CHEBI:456215"/>
        <dbReference type="EC" id="6.1.1.4"/>
    </reaction>
</comment>
<dbReference type="Pfam" id="PF13603">
    <property type="entry name" value="tRNA-synt_1_2"/>
    <property type="match status" value="1"/>
</dbReference>
<feature type="domain" description="Leucyl-tRNA synthetase editing" evidence="13">
    <location>
        <begin position="306"/>
        <end position="486"/>
    </location>
</feature>
<dbReference type="EC" id="6.1.1.4" evidence="2"/>
<dbReference type="FunFam" id="3.40.50.620:FF:000077">
    <property type="entry name" value="Leucine--tRNA ligase"/>
    <property type="match status" value="1"/>
</dbReference>
<dbReference type="Pfam" id="PF00133">
    <property type="entry name" value="tRNA-synt_1"/>
    <property type="match status" value="2"/>
</dbReference>
<evidence type="ECO:0000256" key="2">
    <source>
        <dbReference type="ARBA" id="ARBA00013164"/>
    </source>
</evidence>
<evidence type="ECO:0000259" key="10">
    <source>
        <dbReference type="Pfam" id="PF00133"/>
    </source>
</evidence>
<dbReference type="InterPro" id="IPR013155">
    <property type="entry name" value="M/V/L/I-tRNA-synth_anticd-bd"/>
</dbReference>
<dbReference type="GO" id="GO:0005829">
    <property type="term" value="C:cytosol"/>
    <property type="evidence" value="ECO:0007669"/>
    <property type="project" value="TreeGrafter"/>
</dbReference>
<dbReference type="Pfam" id="PF08264">
    <property type="entry name" value="Anticodon_1"/>
    <property type="match status" value="1"/>
</dbReference>
<dbReference type="PROSITE" id="PS00178">
    <property type="entry name" value="AA_TRNA_LIGASE_I"/>
    <property type="match status" value="1"/>
</dbReference>
<evidence type="ECO:0000259" key="12">
    <source>
        <dbReference type="Pfam" id="PF09334"/>
    </source>
</evidence>
<dbReference type="PANTHER" id="PTHR43740">
    <property type="entry name" value="LEUCYL-TRNA SYNTHETASE"/>
    <property type="match status" value="1"/>
</dbReference>
<evidence type="ECO:0000259" key="13">
    <source>
        <dbReference type="Pfam" id="PF13603"/>
    </source>
</evidence>
<dbReference type="FunFam" id="3.40.50.620:FF:000056">
    <property type="entry name" value="Leucine--tRNA ligase"/>
    <property type="match status" value="1"/>
</dbReference>
<evidence type="ECO:0000256" key="6">
    <source>
        <dbReference type="ARBA" id="ARBA00022917"/>
    </source>
</evidence>
<keyword evidence="5 9" id="KW-0067">ATP-binding</keyword>